<dbReference type="HAMAP" id="MF_01139">
    <property type="entry name" value="ISPT"/>
    <property type="match status" value="1"/>
</dbReference>
<dbReference type="GO" id="GO:0000287">
    <property type="term" value="F:magnesium ion binding"/>
    <property type="evidence" value="ECO:0007669"/>
    <property type="project" value="UniProtKB-UniRule"/>
</dbReference>
<dbReference type="GO" id="GO:0045547">
    <property type="term" value="F:ditrans,polycis-polyprenyl diphosphate synthase [(2E,6E)-farnesyl diphosphate specific] activity"/>
    <property type="evidence" value="ECO:0007669"/>
    <property type="project" value="TreeGrafter"/>
</dbReference>
<feature type="binding site" evidence="2">
    <location>
        <position position="96"/>
    </location>
    <ligand>
        <name>substrate</name>
    </ligand>
</feature>
<feature type="active site" evidence="2">
    <location>
        <position position="47"/>
    </location>
</feature>
<dbReference type="CDD" id="cd00475">
    <property type="entry name" value="Cis_IPPS"/>
    <property type="match status" value="1"/>
</dbReference>
<feature type="active site" description="Proton acceptor" evidence="2">
    <location>
        <position position="95"/>
    </location>
</feature>
<evidence type="ECO:0000256" key="1">
    <source>
        <dbReference type="ARBA" id="ARBA00022679"/>
    </source>
</evidence>
<evidence type="ECO:0000256" key="2">
    <source>
        <dbReference type="HAMAP-Rule" id="MF_01139"/>
    </source>
</evidence>
<feature type="binding site" evidence="2">
    <location>
        <position position="234"/>
    </location>
    <ligand>
        <name>Mg(2+)</name>
        <dbReference type="ChEBI" id="CHEBI:18420"/>
    </ligand>
</feature>
<feature type="binding site" evidence="2">
    <location>
        <position position="64"/>
    </location>
    <ligand>
        <name>substrate</name>
    </ligand>
</feature>
<reference evidence="3" key="1">
    <citation type="journal article" date="2014" name="Int. J. Syst. Evol. Microbiol.">
        <title>Complete genome sequence of Corynebacterium casei LMG S-19264T (=DSM 44701T), isolated from a smear-ripened cheese.</title>
        <authorList>
            <consortium name="US DOE Joint Genome Institute (JGI-PGF)"/>
            <person name="Walter F."/>
            <person name="Albersmeier A."/>
            <person name="Kalinowski J."/>
            <person name="Ruckert C."/>
        </authorList>
    </citation>
    <scope>NUCLEOTIDE SEQUENCE</scope>
    <source>
        <strain evidence="3">CGMCC 1.15343</strain>
    </source>
</reference>
<dbReference type="GO" id="GO:0016094">
    <property type="term" value="P:polyprenol biosynthetic process"/>
    <property type="evidence" value="ECO:0007669"/>
    <property type="project" value="TreeGrafter"/>
</dbReference>
<feature type="binding site" evidence="2">
    <location>
        <position position="215"/>
    </location>
    <ligand>
        <name>substrate</name>
    </ligand>
</feature>
<organism evidence="3 4">
    <name type="scientific">Pedobacter quisquiliarum</name>
    <dbReference type="NCBI Taxonomy" id="1834438"/>
    <lineage>
        <taxon>Bacteria</taxon>
        <taxon>Pseudomonadati</taxon>
        <taxon>Bacteroidota</taxon>
        <taxon>Sphingobacteriia</taxon>
        <taxon>Sphingobacteriales</taxon>
        <taxon>Sphingobacteriaceae</taxon>
        <taxon>Pedobacter</taxon>
    </lineage>
</organism>
<comment type="function">
    <text evidence="2">Catalyzes the condensation of isopentenyl diphosphate (IPP) with allylic pyrophosphates generating different type of terpenoids.</text>
</comment>
<dbReference type="FunFam" id="3.40.1180.10:FF:000001">
    <property type="entry name" value="(2E,6E)-farnesyl-diphosphate-specific ditrans,polycis-undecaprenyl-diphosphate synthase"/>
    <property type="match status" value="1"/>
</dbReference>
<feature type="binding site" evidence="2">
    <location>
        <position position="47"/>
    </location>
    <ligand>
        <name>Mg(2+)</name>
        <dbReference type="ChEBI" id="CHEBI:18420"/>
    </ligand>
</feature>
<evidence type="ECO:0000313" key="4">
    <source>
        <dbReference type="Proteomes" id="UP000651668"/>
    </source>
</evidence>
<feature type="binding site" evidence="2">
    <location>
        <position position="52"/>
    </location>
    <ligand>
        <name>substrate</name>
    </ligand>
</feature>
<comment type="subunit">
    <text evidence="2">Homodimer.</text>
</comment>
<accession>A0A916UJZ0</accession>
<comment type="cofactor">
    <cofactor evidence="2">
        <name>Mg(2+)</name>
        <dbReference type="ChEBI" id="CHEBI:18420"/>
    </cofactor>
    <text evidence="2">Binds 2 magnesium ions per subunit.</text>
</comment>
<gene>
    <name evidence="3" type="primary">uppS</name>
    <name evidence="3" type="ORF">GCM10011387_30610</name>
</gene>
<dbReference type="NCBIfam" id="TIGR00055">
    <property type="entry name" value="uppS"/>
    <property type="match status" value="1"/>
</dbReference>
<dbReference type="PANTHER" id="PTHR10291:SF0">
    <property type="entry name" value="DEHYDRODOLICHYL DIPHOSPHATE SYNTHASE 2"/>
    <property type="match status" value="1"/>
</dbReference>
<feature type="binding site" evidence="2">
    <location>
        <position position="98"/>
    </location>
    <ligand>
        <name>substrate</name>
    </ligand>
</feature>
<dbReference type="InterPro" id="IPR001441">
    <property type="entry name" value="UPP_synth-like"/>
</dbReference>
<sequence>MERKGISYTFAVPKSVQGFGVFVYKLMGFKEQIDLSRLPEHIAIIMDGNGRWAKNQGKFRGVGHESGVLSVKDIMEGCVEIGVKHLTLYAFSTENWNRPIEEVNFLMELLISTINQETETLTKNNIKLNAIGNIASLPQRCIDDLNSAMQKTENNTSCTLTLALSYSAKWEITDAARKLAQQVKDGLISVNQINEEAFAAQLTTTNIPDPELMIRTSGEHRISNFLLWQMAYTELYFTDTLWPDFRSEDLYEAIVDYQKRERRFGKISEQLN</sequence>
<comment type="similarity">
    <text evidence="2">Belongs to the UPP synthase family.</text>
</comment>
<feature type="binding site" evidence="2">
    <location>
        <begin position="92"/>
        <end position="94"/>
    </location>
    <ligand>
        <name>substrate</name>
    </ligand>
</feature>
<reference evidence="3" key="2">
    <citation type="submission" date="2020-09" db="EMBL/GenBank/DDBJ databases">
        <authorList>
            <person name="Sun Q."/>
            <person name="Zhou Y."/>
        </authorList>
    </citation>
    <scope>NUCLEOTIDE SEQUENCE</scope>
    <source>
        <strain evidence="3">CGMCC 1.15343</strain>
    </source>
</reference>
<dbReference type="PANTHER" id="PTHR10291">
    <property type="entry name" value="DEHYDRODOLICHYL DIPHOSPHATE SYNTHASE FAMILY MEMBER"/>
    <property type="match status" value="1"/>
</dbReference>
<dbReference type="AlphaFoldDB" id="A0A916UJZ0"/>
<keyword evidence="2" id="KW-0479">Metal-binding</keyword>
<dbReference type="NCBIfam" id="NF011405">
    <property type="entry name" value="PRK14830.1"/>
    <property type="match status" value="1"/>
</dbReference>
<evidence type="ECO:0000313" key="3">
    <source>
        <dbReference type="EMBL" id="GGC74821.1"/>
    </source>
</evidence>
<dbReference type="InterPro" id="IPR018520">
    <property type="entry name" value="UPP_synth-like_CS"/>
</dbReference>
<dbReference type="SUPFAM" id="SSF64005">
    <property type="entry name" value="Undecaprenyl diphosphate synthase"/>
    <property type="match status" value="1"/>
</dbReference>
<dbReference type="InterPro" id="IPR036424">
    <property type="entry name" value="UPP_synth-like_sf"/>
</dbReference>
<dbReference type="EMBL" id="BMIL01000012">
    <property type="protein sequence ID" value="GGC74821.1"/>
    <property type="molecule type" value="Genomic_DNA"/>
</dbReference>
<keyword evidence="1 2" id="KW-0808">Transferase</keyword>
<keyword evidence="2" id="KW-0460">Magnesium</keyword>
<feature type="binding site" evidence="2">
    <location>
        <begin position="48"/>
        <end position="51"/>
    </location>
    <ligand>
        <name>substrate</name>
    </ligand>
</feature>
<dbReference type="EC" id="2.5.1.-" evidence="2"/>
<keyword evidence="4" id="KW-1185">Reference proteome</keyword>
<feature type="binding site" evidence="2">
    <location>
        <position position="60"/>
    </location>
    <ligand>
        <name>substrate</name>
    </ligand>
</feature>
<dbReference type="Proteomes" id="UP000651668">
    <property type="component" value="Unassembled WGS sequence"/>
</dbReference>
<protein>
    <recommendedName>
        <fullName evidence="2">Isoprenyl transferase</fullName>
        <ecNumber evidence="2">2.5.1.-</ecNumber>
    </recommendedName>
</protein>
<feature type="binding site" evidence="2">
    <location>
        <begin position="221"/>
        <end position="223"/>
    </location>
    <ligand>
        <name>substrate</name>
    </ligand>
</feature>
<dbReference type="Pfam" id="PF01255">
    <property type="entry name" value="Prenyltransf"/>
    <property type="match status" value="1"/>
</dbReference>
<dbReference type="Gene3D" id="3.40.1180.10">
    <property type="entry name" value="Decaprenyl diphosphate synthase-like"/>
    <property type="match status" value="1"/>
</dbReference>
<proteinExistence type="inferred from homology"/>
<comment type="caution">
    <text evidence="3">The sequence shown here is derived from an EMBL/GenBank/DDBJ whole genome shotgun (WGS) entry which is preliminary data.</text>
</comment>
<dbReference type="PROSITE" id="PS01066">
    <property type="entry name" value="UPP_SYNTHASE"/>
    <property type="match status" value="1"/>
</dbReference>
<name>A0A916UJZ0_9SPHI</name>